<comment type="caution">
    <text evidence="1">The sequence shown here is derived from an EMBL/GenBank/DDBJ whole genome shotgun (WGS) entry which is preliminary data.</text>
</comment>
<protein>
    <submittedName>
        <fullName evidence="1">Membrane-anchored protein</fullName>
    </submittedName>
</protein>
<dbReference type="eggNOG" id="ENOG5033RCK">
    <property type="taxonomic scope" value="Bacteria"/>
</dbReference>
<evidence type="ECO:0000313" key="2">
    <source>
        <dbReference type="Proteomes" id="UP000014411"/>
    </source>
</evidence>
<dbReference type="Proteomes" id="UP000014411">
    <property type="component" value="Unassembled WGS sequence"/>
</dbReference>
<dbReference type="HOGENOM" id="CLU_2331718_0_0_5"/>
<gene>
    <name evidence="1" type="ORF">RGCCGE502_17105</name>
</gene>
<keyword evidence="2" id="KW-1185">Reference proteome</keyword>
<proteinExistence type="predicted"/>
<dbReference type="EMBL" id="AEYE02000017">
    <property type="protein sequence ID" value="EPE97101.1"/>
    <property type="molecule type" value="Genomic_DNA"/>
</dbReference>
<sequence length="98" mass="10876">MHRMTGKLNLELEGEAKWSNGIVGAALALASGAANVVLTAIDPLSKGHKYNSLDLSRMHQETDLQALRIFRERRLPVFTADPNVAQSIDLPLWEPRSR</sequence>
<dbReference type="AlphaFoldDB" id="S3HVA1"/>
<name>S3HVA1_9HYPH</name>
<organism evidence="1 2">
    <name type="scientific">Rhizobium grahamii CCGE 502</name>
    <dbReference type="NCBI Taxonomy" id="990285"/>
    <lineage>
        <taxon>Bacteria</taxon>
        <taxon>Pseudomonadati</taxon>
        <taxon>Pseudomonadota</taxon>
        <taxon>Alphaproteobacteria</taxon>
        <taxon>Hyphomicrobiales</taxon>
        <taxon>Rhizobiaceae</taxon>
        <taxon>Rhizobium/Agrobacterium group</taxon>
        <taxon>Rhizobium</taxon>
    </lineage>
</organism>
<reference evidence="1 2" key="1">
    <citation type="journal article" date="2012" name="J. Bacteriol.">
        <title>Genome sequence of Rhizobium grahamii CCGE502, a broad-host-range symbiont with low nodulation competitiveness in Phaseolus vulgaris.</title>
        <authorList>
            <person name="Althabegoiti M.J."/>
            <person name="Lozano L."/>
            <person name="Torres-Tejerizo G."/>
            <person name="Ormeno-Orrillo E."/>
            <person name="Rogel M.A."/>
            <person name="Gonzalez V."/>
            <person name="Martinez-Romero E."/>
        </authorList>
    </citation>
    <scope>NUCLEOTIDE SEQUENCE [LARGE SCALE GENOMIC DNA]</scope>
    <source>
        <strain evidence="1 2">CCGE 502</strain>
    </source>
</reference>
<evidence type="ECO:0000313" key="1">
    <source>
        <dbReference type="EMBL" id="EPE97101.1"/>
    </source>
</evidence>
<accession>S3HVA1</accession>